<gene>
    <name evidence="9" type="ORF">BIW11_08114</name>
</gene>
<reference evidence="9 10" key="1">
    <citation type="journal article" date="2017" name="Gigascience">
        <title>Draft genome of the honey bee ectoparasitic mite, Tropilaelaps mercedesae, is shaped by the parasitic life history.</title>
        <authorList>
            <person name="Dong X."/>
            <person name="Armstrong S.D."/>
            <person name="Xia D."/>
            <person name="Makepeace B.L."/>
            <person name="Darby A.C."/>
            <person name="Kadowaki T."/>
        </authorList>
    </citation>
    <scope>NUCLEOTIDE SEQUENCE [LARGE SCALE GENOMIC DNA]</scope>
    <source>
        <strain evidence="9">Wuxi-XJTLU</strain>
    </source>
</reference>
<dbReference type="EMBL" id="MNPL01005603">
    <property type="protein sequence ID" value="OQR75919.1"/>
    <property type="molecule type" value="Genomic_DNA"/>
</dbReference>
<evidence type="ECO:0000256" key="1">
    <source>
        <dbReference type="ARBA" id="ARBA00004123"/>
    </source>
</evidence>
<evidence type="ECO:0000256" key="6">
    <source>
        <dbReference type="ARBA" id="ARBA00023242"/>
    </source>
</evidence>
<evidence type="ECO:0000259" key="8">
    <source>
        <dbReference type="PROSITE" id="PS50157"/>
    </source>
</evidence>
<accession>A0A1V9XR05</accession>
<dbReference type="PROSITE" id="PS00028">
    <property type="entry name" value="ZINC_FINGER_C2H2_1"/>
    <property type="match status" value="1"/>
</dbReference>
<dbReference type="AlphaFoldDB" id="A0A1V9XR05"/>
<organism evidence="9 10">
    <name type="scientific">Tropilaelaps mercedesae</name>
    <dbReference type="NCBI Taxonomy" id="418985"/>
    <lineage>
        <taxon>Eukaryota</taxon>
        <taxon>Metazoa</taxon>
        <taxon>Ecdysozoa</taxon>
        <taxon>Arthropoda</taxon>
        <taxon>Chelicerata</taxon>
        <taxon>Arachnida</taxon>
        <taxon>Acari</taxon>
        <taxon>Parasitiformes</taxon>
        <taxon>Mesostigmata</taxon>
        <taxon>Gamasina</taxon>
        <taxon>Dermanyssoidea</taxon>
        <taxon>Laelapidae</taxon>
        <taxon>Tropilaelaps</taxon>
    </lineage>
</organism>
<dbReference type="GO" id="GO:0008270">
    <property type="term" value="F:zinc ion binding"/>
    <property type="evidence" value="ECO:0007669"/>
    <property type="project" value="UniProtKB-KW"/>
</dbReference>
<dbReference type="FunFam" id="3.30.160.60:FF:000446">
    <property type="entry name" value="Zinc finger protein"/>
    <property type="match status" value="1"/>
</dbReference>
<dbReference type="InterPro" id="IPR013087">
    <property type="entry name" value="Znf_C2H2_type"/>
</dbReference>
<keyword evidence="5" id="KW-0862">Zinc</keyword>
<evidence type="ECO:0000256" key="5">
    <source>
        <dbReference type="ARBA" id="ARBA00022833"/>
    </source>
</evidence>
<dbReference type="InParanoid" id="A0A1V9XR05"/>
<feature type="domain" description="C2H2-type" evidence="8">
    <location>
        <begin position="161"/>
        <end position="191"/>
    </location>
</feature>
<evidence type="ECO:0000256" key="7">
    <source>
        <dbReference type="PROSITE-ProRule" id="PRU00042"/>
    </source>
</evidence>
<evidence type="ECO:0000256" key="4">
    <source>
        <dbReference type="ARBA" id="ARBA00022771"/>
    </source>
</evidence>
<keyword evidence="2" id="KW-0479">Metal-binding</keyword>
<feature type="domain" description="C2H2-type" evidence="8">
    <location>
        <begin position="132"/>
        <end position="160"/>
    </location>
</feature>
<evidence type="ECO:0000256" key="3">
    <source>
        <dbReference type="ARBA" id="ARBA00022737"/>
    </source>
</evidence>
<keyword evidence="4 7" id="KW-0863">Zinc-finger</keyword>
<dbReference type="SUPFAM" id="SSF57667">
    <property type="entry name" value="beta-beta-alpha zinc fingers"/>
    <property type="match status" value="2"/>
</dbReference>
<keyword evidence="10" id="KW-1185">Reference proteome</keyword>
<dbReference type="InterPro" id="IPR036236">
    <property type="entry name" value="Znf_C2H2_sf"/>
</dbReference>
<comment type="caution">
    <text evidence="9">The sequence shown here is derived from an EMBL/GenBank/DDBJ whole genome shotgun (WGS) entry which is preliminary data.</text>
</comment>
<dbReference type="STRING" id="418985.A0A1V9XR05"/>
<dbReference type="PANTHER" id="PTHR24394">
    <property type="entry name" value="ZINC FINGER PROTEIN"/>
    <property type="match status" value="1"/>
</dbReference>
<comment type="subcellular location">
    <subcellularLocation>
        <location evidence="1">Nucleus</location>
    </subcellularLocation>
</comment>
<evidence type="ECO:0000313" key="9">
    <source>
        <dbReference type="EMBL" id="OQR75919.1"/>
    </source>
</evidence>
<dbReference type="GO" id="GO:0005634">
    <property type="term" value="C:nucleus"/>
    <property type="evidence" value="ECO:0007669"/>
    <property type="project" value="UniProtKB-SubCell"/>
</dbReference>
<name>A0A1V9XR05_9ACAR</name>
<dbReference type="Proteomes" id="UP000192247">
    <property type="component" value="Unassembled WGS sequence"/>
</dbReference>
<dbReference type="OrthoDB" id="6492477at2759"/>
<dbReference type="PANTHER" id="PTHR24394:SF44">
    <property type="entry name" value="ZINC FINGER PROTEIN 271-LIKE"/>
    <property type="match status" value="1"/>
</dbReference>
<feature type="domain" description="C2H2-type" evidence="8">
    <location>
        <begin position="104"/>
        <end position="131"/>
    </location>
</feature>
<protein>
    <recommendedName>
        <fullName evidence="8">C2H2-type domain-containing protein</fullName>
    </recommendedName>
</protein>
<sequence length="194" mass="22192">MNFVRARNLNQPPDVCTHDADDLLLSTDLYSDLSRLIEQNNNNSATSIGGSCGKFSQADGQLQVEVPLTGCTLQTFGRPFRHENDPQKIFPEDEFIVRDADERFRCTFCEHKTSSRSRCREHVRTHTGVKPYQCELCGRCFNKRECRDNHVRSRHTLEKPYNCNLCPKSYSSSAALAVHRKTCRMRHGLVPDNA</sequence>
<dbReference type="GO" id="GO:0000981">
    <property type="term" value="F:DNA-binding transcription factor activity, RNA polymerase II-specific"/>
    <property type="evidence" value="ECO:0007669"/>
    <property type="project" value="TreeGrafter"/>
</dbReference>
<keyword evidence="6" id="KW-0539">Nucleus</keyword>
<dbReference type="SMART" id="SM00355">
    <property type="entry name" value="ZnF_C2H2"/>
    <property type="match status" value="3"/>
</dbReference>
<evidence type="ECO:0000313" key="10">
    <source>
        <dbReference type="Proteomes" id="UP000192247"/>
    </source>
</evidence>
<dbReference type="PROSITE" id="PS50157">
    <property type="entry name" value="ZINC_FINGER_C2H2_2"/>
    <property type="match status" value="3"/>
</dbReference>
<evidence type="ECO:0000256" key="2">
    <source>
        <dbReference type="ARBA" id="ARBA00022723"/>
    </source>
</evidence>
<keyword evidence="3" id="KW-0677">Repeat</keyword>
<proteinExistence type="predicted"/>
<dbReference type="Gene3D" id="3.30.160.60">
    <property type="entry name" value="Classic Zinc Finger"/>
    <property type="match status" value="3"/>
</dbReference>